<reference evidence="1 2" key="1">
    <citation type="submission" date="2023-10" db="EMBL/GenBank/DDBJ databases">
        <title>Chromosome-scale genome assembly provides insights into flower coloration mechanisms of Canna indica.</title>
        <authorList>
            <person name="Li C."/>
        </authorList>
    </citation>
    <scope>NUCLEOTIDE SEQUENCE [LARGE SCALE GENOMIC DNA]</scope>
    <source>
        <tissue evidence="1">Flower</tissue>
    </source>
</reference>
<name>A0AAQ3L8K9_9LILI</name>
<dbReference type="AlphaFoldDB" id="A0AAQ3L8K9"/>
<protein>
    <submittedName>
        <fullName evidence="1">BZIP-like protein</fullName>
    </submittedName>
</protein>
<accession>A0AAQ3L8K9</accession>
<dbReference type="Proteomes" id="UP001327560">
    <property type="component" value="Chromosome 9"/>
</dbReference>
<proteinExistence type="predicted"/>
<dbReference type="SUPFAM" id="SSF56672">
    <property type="entry name" value="DNA/RNA polymerases"/>
    <property type="match status" value="1"/>
</dbReference>
<sequence length="168" mass="19950">MNSVVNKLELNSQVVTDPREMTDCFTVWYEDLWKEDVENDVDFMRLKKYKWKTISEDEGLNLCREFELKELWKAVMGLGRGKSPGTDGFVLEFYINCWDTVEASLKEEFEKFYRTRRLSEGWKDTLLVMIPKKEKPSRIVDFRPIALCNIVYKILAKTLVNRIRPFFG</sequence>
<dbReference type="PANTHER" id="PTHR31635">
    <property type="entry name" value="REVERSE TRANSCRIPTASE DOMAIN-CONTAINING PROTEIN-RELATED"/>
    <property type="match status" value="1"/>
</dbReference>
<dbReference type="PANTHER" id="PTHR31635:SF196">
    <property type="entry name" value="REVERSE TRANSCRIPTASE DOMAIN-CONTAINING PROTEIN-RELATED"/>
    <property type="match status" value="1"/>
</dbReference>
<organism evidence="1 2">
    <name type="scientific">Canna indica</name>
    <name type="common">Indian-shot</name>
    <dbReference type="NCBI Taxonomy" id="4628"/>
    <lineage>
        <taxon>Eukaryota</taxon>
        <taxon>Viridiplantae</taxon>
        <taxon>Streptophyta</taxon>
        <taxon>Embryophyta</taxon>
        <taxon>Tracheophyta</taxon>
        <taxon>Spermatophyta</taxon>
        <taxon>Magnoliopsida</taxon>
        <taxon>Liliopsida</taxon>
        <taxon>Zingiberales</taxon>
        <taxon>Cannaceae</taxon>
        <taxon>Canna</taxon>
    </lineage>
</organism>
<evidence type="ECO:0000313" key="2">
    <source>
        <dbReference type="Proteomes" id="UP001327560"/>
    </source>
</evidence>
<dbReference type="InterPro" id="IPR043502">
    <property type="entry name" value="DNA/RNA_pol_sf"/>
</dbReference>
<gene>
    <name evidence="1" type="ORF">Cni_G29156</name>
</gene>
<dbReference type="EMBL" id="CP136898">
    <property type="protein sequence ID" value="WOL20351.1"/>
    <property type="molecule type" value="Genomic_DNA"/>
</dbReference>
<evidence type="ECO:0000313" key="1">
    <source>
        <dbReference type="EMBL" id="WOL20351.1"/>
    </source>
</evidence>
<keyword evidence="2" id="KW-1185">Reference proteome</keyword>